<feature type="domain" description="Protein kinase" evidence="8">
    <location>
        <begin position="468"/>
        <end position="959"/>
    </location>
</feature>
<dbReference type="SUPFAM" id="SSF56112">
    <property type="entry name" value="Protein kinase-like (PK-like)"/>
    <property type="match status" value="1"/>
</dbReference>
<feature type="compositionally biased region" description="Low complexity" evidence="7">
    <location>
        <begin position="292"/>
        <end position="321"/>
    </location>
</feature>
<evidence type="ECO:0000313" key="9">
    <source>
        <dbReference type="EMBL" id="PWN22378.1"/>
    </source>
</evidence>
<evidence type="ECO:0000256" key="1">
    <source>
        <dbReference type="ARBA" id="ARBA00022527"/>
    </source>
</evidence>
<sequence>MDSNPGPAPTSPLLVSSTLLAAPRRPSATSASPHYTTSSSSSSSSPSSSPAFAPLACTRSTDKDYSRPPSVPLGPSHLSSASLLPPPPAAFPRRGSSASSTKSNDYHGNFAAPIIARRLSQQEHSAGPADDRGSSLLTAPISRAAAKYAQALAAHHSSEHIPFAAGQPEPSPRHLSPPVQSRLTATRSFDRGPSRSYQPSPLPSPVPSVPLLEGRRGSLQATALLRSGMAAEASSSARAAEMTAAGSRQSGHSSGSSALYSSPAEANAVEDLAYPVWSLPGSPLDDGSNRTPPSSSSRSHSRSPALSRRSSAASPHSFAPSTNTTSMMGAATAALQLHQLQLQSNNADNVSPPVGPSRKSGEGSHQAPRTSDVSRASSSLKRTVRHYSPQTMLTEASASKGTDGSVPTTAATTNTSGATSRATTHPSSPRSGRSTPSSGAFSKPGPVLETNHLQLQTHVSGRRMINQYIMDKQIGSGQHGKVRLARDTETGERVAIKIVEREGKRRLGALTGAWQGQKSTRDNLAALAAPKAESPDIASAGNKKAIDFASDTAPPQGTDNTGAEQIPGPSGTGSPGSPSAMSPYAAARYGRWGEGHPSRPTYADLEVQRQREKEAAKARKAQMWTTDQKVKREIAILKKCNHENVVKLKEVIDDPQSKKIFMVLEYMAGGEVKWVDDRGFPTLTVSETRSIIRDVVLGLEYLHYQGIIHRDIKPANLLWDGNHTVKISDFGVSHFSYALLVAAGGVPTSNSLVSGKYGGLLDDHELAKTAGSPAFFAPELCQVGDASNPSTASARTPGASPELTRREFPWIEEGARSGHSSPHTPPAAKKIRPPITKAIDVWALGVTLYCLLFGQTPFNAETEFVLFSVIPKEDYALAATAGADRMPIGPRKPRWAALPTWEDEEGDVCTDTDGVEGPDVEEATLTEDARLLRDLLDRLLDKNPVTRIKLEEVKQHPWIVKDLEDPKLWLQDTDPTQLPSLQVTHEEVEDALTGFSKIKQRIKNWRFKLFGESGTGGTGGFSRARSRSQSSKVDDLKILTLPSATPYRNGPSSAFLSTDSSPKSSVNRGGSSRTTPGTDAEHHTFRFFKRSNQRSNSSYQGSVADTETGGRSGAPSQPSSPNLTGAAAMLRQIADHSQSESDRTAIVSSGGHGAAGTGTRRPLWRRRSTSRAPRSGSASTARRPSTDRSSSDTRFETLGTRASNRSLASSAAHNPAVSSALSREGPGSSAAKGGTRTPDTPAKSGASRTLGRDPSWNRSKKSGEYGRSASSAAGSHHRVGDLWHRLWSREEGGGSRGEDPNLRTPGVRATSAAAHYHTGDEAAAQHATSSTETEGGFRGHSRQSSEGQPAAYTMEALRPATRDVHAGSDGHGLSGGFELPPMIDVNDIDDELEFSDDDAGLDSRPGSFLRNDGRGWSHSFGSASRFTPSSELSRSLQDADHSPTPSVEGGYNLFKPPYTGKTEDSGPSHLRSPNPMYQQEDRKDGSRVSSLTAITGGTAAAMPIGSSSGEAAALRKGQIPLESPPVARSQGYAGASGEEHPASQQYSAGSEDLLQLPKRQWLDAGEESRFADADESSLTVMGPVLDGHQAQAQAASGLTPGLGLSGVTTPAGSTSSRPSHTPAMIHTSSAPGSDQNGSASHIHSPTSRLAAPSWGRRGSGRSSSSGSSRSRSEGFPPHTSQQQQQQQQQKRREDRHVSGEEDEDEGASSQSEGECVSFRAKARRNGARSAT</sequence>
<keyword evidence="10" id="KW-1185">Reference proteome</keyword>
<feature type="compositionally biased region" description="Polar residues" evidence="7">
    <location>
        <begin position="553"/>
        <end position="563"/>
    </location>
</feature>
<accession>A0A316UBY0</accession>
<dbReference type="Pfam" id="PF00069">
    <property type="entry name" value="Pkinase"/>
    <property type="match status" value="2"/>
</dbReference>
<dbReference type="OrthoDB" id="68483at2759"/>
<evidence type="ECO:0000256" key="5">
    <source>
        <dbReference type="ARBA" id="ARBA00022840"/>
    </source>
</evidence>
<keyword evidence="2" id="KW-0808">Transferase</keyword>
<dbReference type="GeneID" id="37013703"/>
<feature type="compositionally biased region" description="Polar residues" evidence="7">
    <location>
        <begin position="1419"/>
        <end position="1436"/>
    </location>
</feature>
<dbReference type="Proteomes" id="UP000245942">
    <property type="component" value="Unassembled WGS sequence"/>
</dbReference>
<feature type="region of interest" description="Disordered" evidence="7">
    <location>
        <begin position="1363"/>
        <end position="1382"/>
    </location>
</feature>
<gene>
    <name evidence="9" type="ORF">BCV69DRAFT_281380</name>
</gene>
<keyword evidence="4 9" id="KW-0418">Kinase</keyword>
<feature type="compositionally biased region" description="Basic residues" evidence="7">
    <location>
        <begin position="1720"/>
        <end position="1731"/>
    </location>
</feature>
<feature type="region of interest" description="Disordered" evidence="7">
    <location>
        <begin position="547"/>
        <end position="582"/>
    </location>
</feature>
<dbReference type="PANTHER" id="PTHR43895:SF152">
    <property type="entry name" value="SERINE_THREONINE-PROTEIN KINASE TOS3"/>
    <property type="match status" value="1"/>
</dbReference>
<keyword evidence="1" id="KW-0723">Serine/threonine-protein kinase</keyword>
<dbReference type="CDD" id="cd14008">
    <property type="entry name" value="STKc_LKB1_CaMKK"/>
    <property type="match status" value="1"/>
</dbReference>
<feature type="region of interest" description="Disordered" evidence="7">
    <location>
        <begin position="1042"/>
        <end position="1278"/>
    </location>
</feature>
<keyword evidence="3 6" id="KW-0547">Nucleotide-binding</keyword>
<evidence type="ECO:0000256" key="3">
    <source>
        <dbReference type="ARBA" id="ARBA00022741"/>
    </source>
</evidence>
<feature type="compositionally biased region" description="Polar residues" evidence="7">
    <location>
        <begin position="178"/>
        <end position="187"/>
    </location>
</feature>
<dbReference type="SMART" id="SM00220">
    <property type="entry name" value="S_TKc"/>
    <property type="match status" value="1"/>
</dbReference>
<keyword evidence="5 6" id="KW-0067">ATP-binding</keyword>
<feature type="region of interest" description="Disordered" evidence="7">
    <location>
        <begin position="1591"/>
        <end position="1731"/>
    </location>
</feature>
<feature type="compositionally biased region" description="Polar residues" evidence="7">
    <location>
        <begin position="1114"/>
        <end position="1123"/>
    </location>
</feature>
<feature type="compositionally biased region" description="Polar residues" evidence="7">
    <location>
        <begin position="367"/>
        <end position="381"/>
    </location>
</feature>
<feature type="region of interest" description="Disordered" evidence="7">
    <location>
        <begin position="162"/>
        <end position="212"/>
    </location>
</feature>
<evidence type="ECO:0000313" key="10">
    <source>
        <dbReference type="Proteomes" id="UP000245942"/>
    </source>
</evidence>
<dbReference type="GO" id="GO:0005524">
    <property type="term" value="F:ATP binding"/>
    <property type="evidence" value="ECO:0007669"/>
    <property type="project" value="UniProtKB-UniRule"/>
</dbReference>
<feature type="compositionally biased region" description="Low complexity" evidence="7">
    <location>
        <begin position="91"/>
        <end position="100"/>
    </location>
</feature>
<evidence type="ECO:0000256" key="2">
    <source>
        <dbReference type="ARBA" id="ARBA00022679"/>
    </source>
</evidence>
<dbReference type="InterPro" id="IPR011009">
    <property type="entry name" value="Kinase-like_dom_sf"/>
</dbReference>
<feature type="compositionally biased region" description="Polar residues" evidence="7">
    <location>
        <begin position="388"/>
        <end position="407"/>
    </location>
</feature>
<feature type="compositionally biased region" description="Low complexity" evidence="7">
    <location>
        <begin position="1660"/>
        <end position="1669"/>
    </location>
</feature>
<feature type="compositionally biased region" description="Low complexity" evidence="7">
    <location>
        <begin position="11"/>
        <end position="56"/>
    </location>
</feature>
<name>A0A316UBY0_9BASI</name>
<dbReference type="PROSITE" id="PS00107">
    <property type="entry name" value="PROTEIN_KINASE_ATP"/>
    <property type="match status" value="1"/>
</dbReference>
<feature type="region of interest" description="Disordered" evidence="7">
    <location>
        <begin position="1394"/>
        <end position="1552"/>
    </location>
</feature>
<feature type="compositionally biased region" description="Polar residues" evidence="7">
    <location>
        <begin position="1626"/>
        <end position="1647"/>
    </location>
</feature>
<dbReference type="PROSITE" id="PS50011">
    <property type="entry name" value="PROTEIN_KINASE_DOM"/>
    <property type="match status" value="1"/>
</dbReference>
<feature type="compositionally biased region" description="Low complexity" evidence="7">
    <location>
        <begin position="408"/>
        <end position="439"/>
    </location>
</feature>
<feature type="compositionally biased region" description="Basic and acidic residues" evidence="7">
    <location>
        <begin position="1690"/>
        <end position="1699"/>
    </location>
</feature>
<feature type="region of interest" description="Disordered" evidence="7">
    <location>
        <begin position="1290"/>
        <end position="1348"/>
    </location>
</feature>
<dbReference type="STRING" id="1684307.A0A316UBY0"/>
<evidence type="ECO:0000259" key="8">
    <source>
        <dbReference type="PROSITE" id="PS50011"/>
    </source>
</evidence>
<feature type="compositionally biased region" description="Polar residues" evidence="7">
    <location>
        <begin position="1093"/>
        <end position="1105"/>
    </location>
</feature>
<evidence type="ECO:0000256" key="4">
    <source>
        <dbReference type="ARBA" id="ARBA00022777"/>
    </source>
</evidence>
<feature type="region of interest" description="Disordered" evidence="7">
    <location>
        <begin position="1"/>
        <end position="138"/>
    </location>
</feature>
<protein>
    <submittedName>
        <fullName evidence="9">Kinase-like protein</fullName>
    </submittedName>
</protein>
<dbReference type="InterPro" id="IPR017441">
    <property type="entry name" value="Protein_kinase_ATP_BS"/>
</dbReference>
<evidence type="ECO:0000256" key="6">
    <source>
        <dbReference type="PROSITE-ProRule" id="PRU10141"/>
    </source>
</evidence>
<dbReference type="GO" id="GO:0007165">
    <property type="term" value="P:signal transduction"/>
    <property type="evidence" value="ECO:0007669"/>
    <property type="project" value="TreeGrafter"/>
</dbReference>
<feature type="compositionally biased region" description="Basic and acidic residues" evidence="7">
    <location>
        <begin position="1133"/>
        <end position="1143"/>
    </location>
</feature>
<dbReference type="Gene3D" id="3.30.200.20">
    <property type="entry name" value="Phosphorylase Kinase, domain 1"/>
    <property type="match status" value="2"/>
</dbReference>
<dbReference type="PANTHER" id="PTHR43895">
    <property type="entry name" value="CALCIUM/CALMODULIN-DEPENDENT PROTEIN KINASE KINASE-RELATED"/>
    <property type="match status" value="1"/>
</dbReference>
<feature type="compositionally biased region" description="Pro residues" evidence="7">
    <location>
        <begin position="1"/>
        <end position="10"/>
    </location>
</feature>
<proteinExistence type="predicted"/>
<feature type="compositionally biased region" description="Basic and acidic residues" evidence="7">
    <location>
        <begin position="1290"/>
        <end position="1301"/>
    </location>
</feature>
<dbReference type="RefSeq" id="XP_025349538.1">
    <property type="nucleotide sequence ID" value="XM_025491969.1"/>
</dbReference>
<feature type="binding site" evidence="6">
    <location>
        <position position="497"/>
    </location>
    <ligand>
        <name>ATP</name>
        <dbReference type="ChEBI" id="CHEBI:30616"/>
    </ligand>
</feature>
<feature type="region of interest" description="Disordered" evidence="7">
    <location>
        <begin position="280"/>
        <end position="324"/>
    </location>
</feature>
<reference evidence="9 10" key="1">
    <citation type="journal article" date="2018" name="Mol. Biol. Evol.">
        <title>Broad Genomic Sampling Reveals a Smut Pathogenic Ancestry of the Fungal Clade Ustilaginomycotina.</title>
        <authorList>
            <person name="Kijpornyongpan T."/>
            <person name="Mondo S.J."/>
            <person name="Barry K."/>
            <person name="Sandor L."/>
            <person name="Lee J."/>
            <person name="Lipzen A."/>
            <person name="Pangilinan J."/>
            <person name="LaButti K."/>
            <person name="Hainaut M."/>
            <person name="Henrissat B."/>
            <person name="Grigoriev I.V."/>
            <person name="Spatafora J.W."/>
            <person name="Aime M.C."/>
        </authorList>
    </citation>
    <scope>NUCLEOTIDE SEQUENCE [LARGE SCALE GENOMIC DNA]</scope>
    <source>
        <strain evidence="9 10">MCA 4718</strain>
    </source>
</reference>
<feature type="region of interest" description="Disordered" evidence="7">
    <location>
        <begin position="346"/>
        <end position="447"/>
    </location>
</feature>
<dbReference type="EMBL" id="KZ819323">
    <property type="protein sequence ID" value="PWN22378.1"/>
    <property type="molecule type" value="Genomic_DNA"/>
</dbReference>
<feature type="region of interest" description="Disordered" evidence="7">
    <location>
        <begin position="240"/>
        <end position="262"/>
    </location>
</feature>
<feature type="compositionally biased region" description="Polar residues" evidence="7">
    <location>
        <begin position="1050"/>
        <end position="1077"/>
    </location>
</feature>
<feature type="compositionally biased region" description="Polar residues" evidence="7">
    <location>
        <begin position="1606"/>
        <end position="1619"/>
    </location>
</feature>
<feature type="compositionally biased region" description="Low complexity" evidence="7">
    <location>
        <begin position="73"/>
        <end position="83"/>
    </location>
</feature>
<organism evidence="9 10">
    <name type="scientific">Pseudomicrostroma glucosiphilum</name>
    <dbReference type="NCBI Taxonomy" id="1684307"/>
    <lineage>
        <taxon>Eukaryota</taxon>
        <taxon>Fungi</taxon>
        <taxon>Dikarya</taxon>
        <taxon>Basidiomycota</taxon>
        <taxon>Ustilaginomycotina</taxon>
        <taxon>Exobasidiomycetes</taxon>
        <taxon>Microstromatales</taxon>
        <taxon>Microstromatales incertae sedis</taxon>
        <taxon>Pseudomicrostroma</taxon>
    </lineage>
</organism>
<dbReference type="Gene3D" id="1.10.510.10">
    <property type="entry name" value="Transferase(Phosphotransferase) domain 1"/>
    <property type="match status" value="1"/>
</dbReference>
<dbReference type="GO" id="GO:0004674">
    <property type="term" value="F:protein serine/threonine kinase activity"/>
    <property type="evidence" value="ECO:0007669"/>
    <property type="project" value="UniProtKB-KW"/>
</dbReference>
<dbReference type="InterPro" id="IPR000719">
    <property type="entry name" value="Prot_kinase_dom"/>
</dbReference>
<feature type="compositionally biased region" description="Basic and acidic residues" evidence="7">
    <location>
        <begin position="1184"/>
        <end position="1195"/>
    </location>
</feature>
<feature type="compositionally biased region" description="Low complexity" evidence="7">
    <location>
        <begin position="1201"/>
        <end position="1212"/>
    </location>
</feature>
<evidence type="ECO:0000256" key="7">
    <source>
        <dbReference type="SAM" id="MobiDB-lite"/>
    </source>
</evidence>